<dbReference type="SUPFAM" id="SSF53955">
    <property type="entry name" value="Lysozyme-like"/>
    <property type="match status" value="1"/>
</dbReference>
<protein>
    <submittedName>
        <fullName evidence="3">Lytic transglycosylase domain-containing protein</fullName>
    </submittedName>
</protein>
<evidence type="ECO:0000313" key="4">
    <source>
        <dbReference type="Proteomes" id="UP000663595"/>
    </source>
</evidence>
<dbReference type="Proteomes" id="UP000663595">
    <property type="component" value="Segment"/>
</dbReference>
<dbReference type="Gene3D" id="1.10.530.10">
    <property type="match status" value="1"/>
</dbReference>
<evidence type="ECO:0000259" key="2">
    <source>
        <dbReference type="Pfam" id="PF01464"/>
    </source>
</evidence>
<keyword evidence="1" id="KW-1133">Transmembrane helix</keyword>
<dbReference type="PANTHER" id="PTHR37423">
    <property type="entry name" value="SOLUBLE LYTIC MUREIN TRANSGLYCOSYLASE-RELATED"/>
    <property type="match status" value="1"/>
</dbReference>
<reference evidence="3" key="1">
    <citation type="submission" date="2021-02" db="EMBL/GenBank/DDBJ databases">
        <title>Identification of vesicle-like marine bacterial viruses: A missing link between bacterial viruses and vesicles.</title>
        <authorList>
            <person name="Sun M."/>
            <person name="Wang P."/>
            <person name="Chen X."/>
            <person name="Xu Zhong K."/>
            <person name="Li H."/>
            <person name="Sui X."/>
            <person name="Zhao L."/>
            <person name="Li K."/>
            <person name="Qin Q."/>
            <person name="Su H."/>
            <person name="Zhang X."/>
            <person name="Li P."/>
            <person name="Li C."/>
            <person name="Fu H."/>
            <person name="Shen Q."/>
            <person name="Chen Y."/>
            <person name="McMinn A."/>
            <person name="A Suttle C.A."/>
            <person name="Wang M."/>
            <person name="Zhang Y."/>
        </authorList>
    </citation>
    <scope>NUCLEOTIDE SEQUENCE</scope>
</reference>
<feature type="transmembrane region" description="Helical" evidence="1">
    <location>
        <begin position="6"/>
        <end position="21"/>
    </location>
</feature>
<dbReference type="Pfam" id="PF01464">
    <property type="entry name" value="SLT"/>
    <property type="match status" value="1"/>
</dbReference>
<name>A0A899ISS0_9VIRU</name>
<keyword evidence="4" id="KW-1185">Reference proteome</keyword>
<organism evidence="3 4">
    <name type="scientific">Marinomonas phage MfV</name>
    <dbReference type="NCBI Taxonomy" id="2815747"/>
    <lineage>
        <taxon>Viruses</taxon>
        <taxon>Varidnaviria</taxon>
        <taxon>Abadenavirae</taxon>
        <taxon>Produgelaviricota</taxon>
        <taxon>Belvinaviricetes</taxon>
        <taxon>Vinavirales</taxon>
        <taxon>Parnassusviridae</taxon>
        <taxon>Corycianvirus</taxon>
        <taxon>Corycianvirus MfV</taxon>
    </lineage>
</organism>
<accession>A0A899ISS0</accession>
<keyword evidence="1" id="KW-0812">Transmembrane</keyword>
<dbReference type="InterPro" id="IPR023346">
    <property type="entry name" value="Lysozyme-like_dom_sf"/>
</dbReference>
<evidence type="ECO:0000313" key="3">
    <source>
        <dbReference type="EMBL" id="QSM01475.1"/>
    </source>
</evidence>
<dbReference type="PANTHER" id="PTHR37423:SF2">
    <property type="entry name" value="MEMBRANE-BOUND LYTIC MUREIN TRANSGLYCOSYLASE C"/>
    <property type="match status" value="1"/>
</dbReference>
<dbReference type="InterPro" id="IPR008258">
    <property type="entry name" value="Transglycosylase_SLT_dom_1"/>
</dbReference>
<proteinExistence type="predicted"/>
<keyword evidence="1" id="KW-0472">Membrane</keyword>
<evidence type="ECO:0000256" key="1">
    <source>
        <dbReference type="SAM" id="Phobius"/>
    </source>
</evidence>
<dbReference type="CDD" id="cd00254">
    <property type="entry name" value="LT-like"/>
    <property type="match status" value="1"/>
</dbReference>
<feature type="domain" description="Transglycosylase SLT" evidence="2">
    <location>
        <begin position="39"/>
        <end position="139"/>
    </location>
</feature>
<dbReference type="EMBL" id="MW618650">
    <property type="protein sequence ID" value="QSM01475.1"/>
    <property type="molecule type" value="Genomic_DNA"/>
</dbReference>
<sequence length="162" mass="17935">MNKGGWVAVAVIGGVALYFMTRTKWTPPAAAQPYLADIMAAEYQNGMPRYLLARLLYQESRYRWDIISGETTSAAGAVGIAQIVPKWHPDVDPLDPVSSIYYAAKYLTKLKNQFGDWETALAAYNWGMGNVNSAMKAKGYKWLASAPTETQNYVSEIWGDVA</sequence>